<evidence type="ECO:0000313" key="3">
    <source>
        <dbReference type="Proteomes" id="UP000605986"/>
    </source>
</evidence>
<dbReference type="Proteomes" id="UP000605986">
    <property type="component" value="Unassembled WGS sequence"/>
</dbReference>
<organism evidence="2 3">
    <name type="scientific">Fusarium austroafricanum</name>
    <dbReference type="NCBI Taxonomy" id="2364996"/>
    <lineage>
        <taxon>Eukaryota</taxon>
        <taxon>Fungi</taxon>
        <taxon>Dikarya</taxon>
        <taxon>Ascomycota</taxon>
        <taxon>Pezizomycotina</taxon>
        <taxon>Sordariomycetes</taxon>
        <taxon>Hypocreomycetidae</taxon>
        <taxon>Hypocreales</taxon>
        <taxon>Nectriaceae</taxon>
        <taxon>Fusarium</taxon>
        <taxon>Fusarium concolor species complex</taxon>
    </lineage>
</organism>
<evidence type="ECO:0000313" key="2">
    <source>
        <dbReference type="EMBL" id="KAF4448266.1"/>
    </source>
</evidence>
<dbReference type="GO" id="GO:0016787">
    <property type="term" value="F:hydrolase activity"/>
    <property type="evidence" value="ECO:0007669"/>
    <property type="project" value="UniProtKB-KW"/>
</dbReference>
<feature type="compositionally biased region" description="Acidic residues" evidence="1">
    <location>
        <begin position="519"/>
        <end position="553"/>
    </location>
</feature>
<proteinExistence type="predicted"/>
<reference evidence="2" key="1">
    <citation type="submission" date="2020-01" db="EMBL/GenBank/DDBJ databases">
        <title>Identification and distribution of gene clusters putatively required for synthesis of sphingolipid metabolism inhibitors in phylogenetically diverse species of the filamentous fungus Fusarium.</title>
        <authorList>
            <person name="Kim H.-S."/>
            <person name="Busman M."/>
            <person name="Brown D.W."/>
            <person name="Divon H."/>
            <person name="Uhlig S."/>
            <person name="Proctor R.H."/>
        </authorList>
    </citation>
    <scope>NUCLEOTIDE SEQUENCE</scope>
    <source>
        <strain evidence="2">NRRL 53441</strain>
    </source>
</reference>
<evidence type="ECO:0000256" key="1">
    <source>
        <dbReference type="SAM" id="MobiDB-lite"/>
    </source>
</evidence>
<accession>A0A8H4KDW3</accession>
<dbReference type="OrthoDB" id="4766886at2759"/>
<keyword evidence="3" id="KW-1185">Reference proteome</keyword>
<comment type="caution">
    <text evidence="2">The sequence shown here is derived from an EMBL/GenBank/DDBJ whole genome shotgun (WGS) entry which is preliminary data.</text>
</comment>
<gene>
    <name evidence="2" type="ORF">F53441_8300</name>
</gene>
<protein>
    <submittedName>
        <fullName evidence="2">Patatin-like serine hydrolase</fullName>
    </submittedName>
</protein>
<keyword evidence="2" id="KW-0378">Hydrolase</keyword>
<dbReference type="AlphaFoldDB" id="A0A8H4KDW3"/>
<sequence>MTSVESLFELQSSAPGMPGPYLVENLAPYRFFDQIGQSKPQIRLVIGGACKRQYMSSAYLAQRYPKEHGIAIAYGGDNTLILDGELHLKDVNDLPRFQERRPFGGGYNVHILEHRVARSGSIANQIYANVLSPFSDVVLIFVPDLGLQRAIELLCCWMKSAMKSRFHVNPQIVLLHEEIPPDLEIRNRLMASLASELRRSDSIRSYTNAEIRTIMENAFCITNASLADCTWQVEKALRMARAERVDKGMDLEAHQVKHLLQGAIRQYREDPLMPFDTIRALRRQYSPDLCHSDALRDFLKNHQPISDMEAGIVASALYLDAYHPPGMPRFPPDRIFESLYQRLVGNCGDELQCATLCDHVRSHFITIAMNCPAAITLDLNGTDPVTVIQFLKDLHRSIGVPLKQCFDIVVGAGSGKSPTRPAAPWMNESDVSIRYNDTPYGQELLNHTVYSLIAALFYVELVSRPTFYTSSLQVKYTALLQRTSIGGHKDGSSLSPIDIGLDAEVFGDLLCDAGRDGDGDGGDEGGGDEDGSDEGGQDVCTDDDLLESGDLEYDPLGEEEYWGRSFELKLGGVLAREDEDPSPCAVVLGVSASSVP</sequence>
<feature type="region of interest" description="Disordered" evidence="1">
    <location>
        <begin position="512"/>
        <end position="553"/>
    </location>
</feature>
<dbReference type="EMBL" id="JAADJG010000349">
    <property type="protein sequence ID" value="KAF4448266.1"/>
    <property type="molecule type" value="Genomic_DNA"/>
</dbReference>
<name>A0A8H4KDW3_9HYPO</name>